<keyword evidence="6 10" id="KW-0472">Membrane</keyword>
<name>A0A3Q3RSQ9_9TELE</name>
<dbReference type="PANTHER" id="PTHR24249:SF415">
    <property type="entry name" value="TRACE AMINE-ASSOCIATED RECEPTOR 1"/>
    <property type="match status" value="1"/>
</dbReference>
<dbReference type="InterPro" id="IPR050569">
    <property type="entry name" value="TAAR"/>
</dbReference>
<dbReference type="FunCoup" id="A0A3Q3RSQ9">
    <property type="interactions" value="25"/>
</dbReference>
<dbReference type="InterPro" id="IPR000276">
    <property type="entry name" value="GPCR_Rhodpsn"/>
</dbReference>
<dbReference type="STRING" id="205130.ENSMAMP00000008910"/>
<protein>
    <recommendedName>
        <fullName evidence="11">G-protein coupled receptors family 1 profile domain-containing protein</fullName>
    </recommendedName>
</protein>
<dbReference type="Gene3D" id="1.20.1070.10">
    <property type="entry name" value="Rhodopsin 7-helix transmembrane proteins"/>
    <property type="match status" value="1"/>
</dbReference>
<feature type="transmembrane region" description="Helical" evidence="10">
    <location>
        <begin position="257"/>
        <end position="281"/>
    </location>
</feature>
<dbReference type="Proteomes" id="UP000261640">
    <property type="component" value="Unplaced"/>
</dbReference>
<keyword evidence="8 9" id="KW-0807">Transducer</keyword>
<dbReference type="InParanoid" id="A0A3Q3RSQ9"/>
<dbReference type="InterPro" id="IPR017452">
    <property type="entry name" value="GPCR_Rhodpsn_7TM"/>
</dbReference>
<keyword evidence="3 9" id="KW-0812">Transmembrane</keyword>
<evidence type="ECO:0000256" key="7">
    <source>
        <dbReference type="ARBA" id="ARBA00023170"/>
    </source>
</evidence>
<evidence type="ECO:0000313" key="13">
    <source>
        <dbReference type="Proteomes" id="UP000261640"/>
    </source>
</evidence>
<comment type="subcellular location">
    <subcellularLocation>
        <location evidence="1">Cell membrane</location>
        <topology evidence="1">Multi-pass membrane protein</topology>
    </subcellularLocation>
</comment>
<proteinExistence type="inferred from homology"/>
<feature type="transmembrane region" description="Helical" evidence="10">
    <location>
        <begin position="154"/>
        <end position="180"/>
    </location>
</feature>
<evidence type="ECO:0000256" key="2">
    <source>
        <dbReference type="ARBA" id="ARBA00022475"/>
    </source>
</evidence>
<dbReference type="GO" id="GO:0005886">
    <property type="term" value="C:plasma membrane"/>
    <property type="evidence" value="ECO:0007669"/>
    <property type="project" value="UniProtKB-SubCell"/>
</dbReference>
<dbReference type="PROSITE" id="PS50262">
    <property type="entry name" value="G_PROTEIN_RECEP_F1_2"/>
    <property type="match status" value="1"/>
</dbReference>
<evidence type="ECO:0000259" key="11">
    <source>
        <dbReference type="PROSITE" id="PS50262"/>
    </source>
</evidence>
<feature type="transmembrane region" description="Helical" evidence="10">
    <location>
        <begin position="80"/>
        <end position="102"/>
    </location>
</feature>
<reference evidence="12" key="2">
    <citation type="submission" date="2025-09" db="UniProtKB">
        <authorList>
            <consortium name="Ensembl"/>
        </authorList>
    </citation>
    <scope>IDENTIFICATION</scope>
</reference>
<keyword evidence="7 9" id="KW-0675">Receptor</keyword>
<feature type="transmembrane region" description="Helical" evidence="10">
    <location>
        <begin position="293"/>
        <end position="315"/>
    </location>
</feature>
<keyword evidence="2" id="KW-1003">Cell membrane</keyword>
<dbReference type="Pfam" id="PF00001">
    <property type="entry name" value="7tm_1"/>
    <property type="match status" value="1"/>
</dbReference>
<evidence type="ECO:0000256" key="5">
    <source>
        <dbReference type="ARBA" id="ARBA00023040"/>
    </source>
</evidence>
<evidence type="ECO:0000256" key="1">
    <source>
        <dbReference type="ARBA" id="ARBA00004651"/>
    </source>
</evidence>
<dbReference type="GO" id="GO:0001594">
    <property type="term" value="F:trace-amine receptor activity"/>
    <property type="evidence" value="ECO:0007669"/>
    <property type="project" value="TreeGrafter"/>
</dbReference>
<evidence type="ECO:0000256" key="6">
    <source>
        <dbReference type="ARBA" id="ARBA00023136"/>
    </source>
</evidence>
<evidence type="ECO:0000256" key="9">
    <source>
        <dbReference type="RuleBase" id="RU000688"/>
    </source>
</evidence>
<keyword evidence="4 10" id="KW-1133">Transmembrane helix</keyword>
<reference evidence="12" key="1">
    <citation type="submission" date="2025-08" db="UniProtKB">
        <authorList>
            <consortium name="Ensembl"/>
        </authorList>
    </citation>
    <scope>IDENTIFICATION</scope>
</reference>
<feature type="transmembrane region" description="Helical" evidence="10">
    <location>
        <begin position="55"/>
        <end position="73"/>
    </location>
</feature>
<dbReference type="GeneTree" id="ENSGT00950000182934"/>
<organism evidence="12 13">
    <name type="scientific">Mastacembelus armatus</name>
    <name type="common">zig-zag eel</name>
    <dbReference type="NCBI Taxonomy" id="205130"/>
    <lineage>
        <taxon>Eukaryota</taxon>
        <taxon>Metazoa</taxon>
        <taxon>Chordata</taxon>
        <taxon>Craniata</taxon>
        <taxon>Vertebrata</taxon>
        <taxon>Euteleostomi</taxon>
        <taxon>Actinopterygii</taxon>
        <taxon>Neopterygii</taxon>
        <taxon>Teleostei</taxon>
        <taxon>Neoteleostei</taxon>
        <taxon>Acanthomorphata</taxon>
        <taxon>Anabantaria</taxon>
        <taxon>Synbranchiformes</taxon>
        <taxon>Mastacembelidae</taxon>
        <taxon>Mastacembelus</taxon>
    </lineage>
</organism>
<evidence type="ECO:0000256" key="4">
    <source>
        <dbReference type="ARBA" id="ARBA00022989"/>
    </source>
</evidence>
<comment type="similarity">
    <text evidence="9">Belongs to the G-protein coupled receptor 1 family.</text>
</comment>
<feature type="transmembrane region" description="Helical" evidence="10">
    <location>
        <begin position="200"/>
        <end position="223"/>
    </location>
</feature>
<dbReference type="PRINTS" id="PR00237">
    <property type="entry name" value="GPCRRHODOPSN"/>
</dbReference>
<evidence type="ECO:0000313" key="12">
    <source>
        <dbReference type="Ensembl" id="ENSMAMP00000008910.2"/>
    </source>
</evidence>
<keyword evidence="5 9" id="KW-0297">G-protein coupled receptor</keyword>
<feature type="domain" description="G-protein coupled receptors family 1 profile" evidence="11">
    <location>
        <begin position="52"/>
        <end position="308"/>
    </location>
</feature>
<accession>A0A3Q3RSQ9</accession>
<dbReference type="SUPFAM" id="SSF81321">
    <property type="entry name" value="Family A G protein-coupled receptor-like"/>
    <property type="match status" value="1"/>
</dbReference>
<dbReference type="SMART" id="SM01381">
    <property type="entry name" value="7TM_GPCR_Srsx"/>
    <property type="match status" value="1"/>
</dbReference>
<evidence type="ECO:0000256" key="10">
    <source>
        <dbReference type="SAM" id="Phobius"/>
    </source>
</evidence>
<keyword evidence="13" id="KW-1185">Reference proteome</keyword>
<dbReference type="AlphaFoldDB" id="A0A3Q3RSQ9"/>
<dbReference type="Ensembl" id="ENSMAMT00000009138.2">
    <property type="protein sequence ID" value="ENSMAMP00000008910.2"/>
    <property type="gene ID" value="ENSMAMG00000028472.1"/>
</dbReference>
<evidence type="ECO:0000256" key="3">
    <source>
        <dbReference type="ARBA" id="ARBA00022692"/>
    </source>
</evidence>
<dbReference type="PROSITE" id="PS00237">
    <property type="entry name" value="G_PROTEIN_RECEP_F1_1"/>
    <property type="match status" value="1"/>
</dbReference>
<sequence>CLETLVNIKKYSDIITIVILYSKTDFQETRNMSPEVNVNSSNADDTPLCYAIHKVSYILISSPSTICVLLHILHTATNSLVLSLAVTDLLVGVLVFPLSMVFNVSSCLYHDSLFCKIRGSCTVSLCTASILNLCCISIDRYYAVCQPLTYRTKINVHVVVVMIFGTWTVSVVVALGFLISGLNQEKCEETCFIDVVLPNILAPVFSFYLPMIVMLCIYLKIFLVAQKQARSIQNTTCQSLKSRATVSKMERKATKTLATVMGVFLMCWTPFFLCFAIQLLSHVSVPVSVFETLSWLALSNSTLNPFIYAFFYSWFRAAFRIIISGKIFRGDFAHTKLL</sequence>
<dbReference type="PANTHER" id="PTHR24249">
    <property type="entry name" value="HISTAMINE RECEPTOR-RELATED G-PROTEIN COUPLED RECEPTOR"/>
    <property type="match status" value="1"/>
</dbReference>
<evidence type="ECO:0000256" key="8">
    <source>
        <dbReference type="ARBA" id="ARBA00023224"/>
    </source>
</evidence>